<organism evidence="1 2">
    <name type="scientific">Monoraphidium neglectum</name>
    <dbReference type="NCBI Taxonomy" id="145388"/>
    <lineage>
        <taxon>Eukaryota</taxon>
        <taxon>Viridiplantae</taxon>
        <taxon>Chlorophyta</taxon>
        <taxon>core chlorophytes</taxon>
        <taxon>Chlorophyceae</taxon>
        <taxon>CS clade</taxon>
        <taxon>Sphaeropleales</taxon>
        <taxon>Selenastraceae</taxon>
        <taxon>Monoraphidium</taxon>
    </lineage>
</organism>
<dbReference type="Proteomes" id="UP000054498">
    <property type="component" value="Unassembled WGS sequence"/>
</dbReference>
<reference evidence="1 2" key="1">
    <citation type="journal article" date="2013" name="BMC Genomics">
        <title>Reconstruction of the lipid metabolism for the microalga Monoraphidium neglectum from its genome sequence reveals characteristics suitable for biofuel production.</title>
        <authorList>
            <person name="Bogen C."/>
            <person name="Al-Dilaimi A."/>
            <person name="Albersmeier A."/>
            <person name="Wichmann J."/>
            <person name="Grundmann M."/>
            <person name="Rupp O."/>
            <person name="Lauersen K.J."/>
            <person name="Blifernez-Klassen O."/>
            <person name="Kalinowski J."/>
            <person name="Goesmann A."/>
            <person name="Mussgnug J.H."/>
            <person name="Kruse O."/>
        </authorList>
    </citation>
    <scope>NUCLEOTIDE SEQUENCE [LARGE SCALE GENOMIC DNA]</scope>
    <source>
        <strain evidence="1 2">SAG 48.87</strain>
    </source>
</reference>
<dbReference type="InterPro" id="IPR042184">
    <property type="entry name" value="YqeY/Aim41_N"/>
</dbReference>
<name>A0A0D2N8V5_9CHLO</name>
<dbReference type="STRING" id="145388.A0A0D2N8V5"/>
<dbReference type="Gene3D" id="1.10.10.410">
    <property type="match status" value="1"/>
</dbReference>
<dbReference type="Pfam" id="PF09424">
    <property type="entry name" value="YqeY"/>
    <property type="match status" value="1"/>
</dbReference>
<dbReference type="KEGG" id="mng:MNEG_5841"/>
<evidence type="ECO:0000313" key="1">
    <source>
        <dbReference type="EMBL" id="KIZ02116.1"/>
    </source>
</evidence>
<dbReference type="PANTHER" id="PTHR28055">
    <property type="entry name" value="ALTERED INHERITANCE OF MITOCHONDRIA PROTEIN 41, MITOCHONDRIAL"/>
    <property type="match status" value="1"/>
</dbReference>
<dbReference type="InterPro" id="IPR023168">
    <property type="entry name" value="GatB_Yqey_C_2"/>
</dbReference>
<accession>A0A0D2N8V5</accession>
<protein>
    <submittedName>
        <fullName evidence="1">Uncharacterized protein yqeY</fullName>
    </submittedName>
</protein>
<sequence>MKAKDTARLDAIRFLNAALKQREIELREGSKALGDDDVISVVQKLAKQRRDSIDSYKQGGRDDLVAKEEAELKLLEGYLPQQLSEDEVKAIVSAAVAEVGATSPKQMGAVMKAVQAKTQGRADNKLVSSLVKAALSS</sequence>
<dbReference type="AlphaFoldDB" id="A0A0D2N8V5"/>
<dbReference type="EMBL" id="KK101118">
    <property type="protein sequence ID" value="KIZ02116.1"/>
    <property type="molecule type" value="Genomic_DNA"/>
</dbReference>
<gene>
    <name evidence="1" type="ORF">MNEG_5841</name>
</gene>
<dbReference type="PANTHER" id="PTHR28055:SF1">
    <property type="entry name" value="ALTERED INHERITANCE OF MITOCHONDRIA PROTEIN 41, MITOCHONDRIAL"/>
    <property type="match status" value="1"/>
</dbReference>
<dbReference type="InterPro" id="IPR019004">
    <property type="entry name" value="YqeY/Aim41"/>
</dbReference>
<dbReference type="Gene3D" id="1.10.1510.10">
    <property type="entry name" value="Uncharacterised protein YqeY/AIM41 PF09424, N-terminal domain"/>
    <property type="match status" value="1"/>
</dbReference>
<dbReference type="GO" id="GO:0016884">
    <property type="term" value="F:carbon-nitrogen ligase activity, with glutamine as amido-N-donor"/>
    <property type="evidence" value="ECO:0007669"/>
    <property type="project" value="InterPro"/>
</dbReference>
<dbReference type="SUPFAM" id="SSF89095">
    <property type="entry name" value="GatB/YqeY motif"/>
    <property type="match status" value="1"/>
</dbReference>
<keyword evidence="2" id="KW-1185">Reference proteome</keyword>
<dbReference type="InterPro" id="IPR003789">
    <property type="entry name" value="Asn/Gln_tRNA_amidoTrase-B-like"/>
</dbReference>
<evidence type="ECO:0000313" key="2">
    <source>
        <dbReference type="Proteomes" id="UP000054498"/>
    </source>
</evidence>
<dbReference type="OrthoDB" id="538640at2759"/>
<proteinExistence type="predicted"/>
<dbReference type="GeneID" id="25738718"/>
<dbReference type="RefSeq" id="XP_013901135.1">
    <property type="nucleotide sequence ID" value="XM_014045681.1"/>
</dbReference>